<sequence>MAITEEQFAQAEKQGEEARQAGYAIKARYDRRAHRVVVALNTGVHVTFPTHLAQGLDNATPDALSEIEISPSGLGLHWPQLDADLSVPGLLQGHFGSRSWMAAQMGGKGGQSRSAAKQAAARANGLKGGRPRKMARP</sequence>
<evidence type="ECO:0000313" key="2">
    <source>
        <dbReference type="EMBL" id="MBB2176649.1"/>
    </source>
</evidence>
<organism evidence="2 3">
    <name type="scientific">Gluconacetobacter johannae</name>
    <dbReference type="NCBI Taxonomy" id="112140"/>
    <lineage>
        <taxon>Bacteria</taxon>
        <taxon>Pseudomonadati</taxon>
        <taxon>Pseudomonadota</taxon>
        <taxon>Alphaproteobacteria</taxon>
        <taxon>Acetobacterales</taxon>
        <taxon>Acetobacteraceae</taxon>
        <taxon>Gluconacetobacter</taxon>
    </lineage>
</organism>
<evidence type="ECO:0000313" key="3">
    <source>
        <dbReference type="Proteomes" id="UP000561066"/>
    </source>
</evidence>
<evidence type="ECO:0000256" key="1">
    <source>
        <dbReference type="SAM" id="MobiDB-lite"/>
    </source>
</evidence>
<protein>
    <submittedName>
        <fullName evidence="2">DUF2442 domain-containing protein</fullName>
    </submittedName>
</protein>
<dbReference type="AlphaFoldDB" id="A0A7W4J8J6"/>
<dbReference type="InterPro" id="IPR018841">
    <property type="entry name" value="DUF2442"/>
</dbReference>
<dbReference type="Gene3D" id="3.30.2020.40">
    <property type="entry name" value="Uncharacterised protein PF10387, DUF2442"/>
    <property type="match status" value="1"/>
</dbReference>
<gene>
    <name evidence="2" type="ORF">HLH21_12055</name>
</gene>
<comment type="caution">
    <text evidence="2">The sequence shown here is derived from an EMBL/GenBank/DDBJ whole genome shotgun (WGS) entry which is preliminary data.</text>
</comment>
<feature type="region of interest" description="Disordered" evidence="1">
    <location>
        <begin position="102"/>
        <end position="137"/>
    </location>
</feature>
<dbReference type="EMBL" id="JABEQH010000016">
    <property type="protein sequence ID" value="MBB2176649.1"/>
    <property type="molecule type" value="Genomic_DNA"/>
</dbReference>
<dbReference type="RefSeq" id="WP_182944000.1">
    <property type="nucleotide sequence ID" value="NZ_JABEQH010000016.1"/>
</dbReference>
<dbReference type="Pfam" id="PF10387">
    <property type="entry name" value="DUF2442"/>
    <property type="match status" value="1"/>
</dbReference>
<proteinExistence type="predicted"/>
<accession>A0A7W4J8J6</accession>
<dbReference type="Proteomes" id="UP000561066">
    <property type="component" value="Unassembled WGS sequence"/>
</dbReference>
<reference evidence="2 3" key="1">
    <citation type="submission" date="2020-04" db="EMBL/GenBank/DDBJ databases">
        <title>Description of novel Gluconacetobacter.</title>
        <authorList>
            <person name="Sombolestani A."/>
        </authorList>
    </citation>
    <scope>NUCLEOTIDE SEQUENCE [LARGE SCALE GENOMIC DNA]</scope>
    <source>
        <strain evidence="2 3">LMG 21312</strain>
    </source>
</reference>
<keyword evidence="3" id="KW-1185">Reference proteome</keyword>
<name>A0A7W4J8J6_9PROT</name>
<feature type="compositionally biased region" description="Low complexity" evidence="1">
    <location>
        <begin position="111"/>
        <end position="123"/>
    </location>
</feature>